<name>A0A507QW33_MONPU</name>
<evidence type="ECO:0000256" key="3">
    <source>
        <dbReference type="ARBA" id="ARBA00022603"/>
    </source>
</evidence>
<dbReference type="Pfam" id="PF02801">
    <property type="entry name" value="Ketoacyl-synt_C"/>
    <property type="match status" value="1"/>
</dbReference>
<dbReference type="GO" id="GO:0006633">
    <property type="term" value="P:fatty acid biosynthetic process"/>
    <property type="evidence" value="ECO:0007669"/>
    <property type="project" value="TreeGrafter"/>
</dbReference>
<dbReference type="PANTHER" id="PTHR43775:SF13">
    <property type="entry name" value="POLYKETIDE SYNTHASE 1"/>
    <property type="match status" value="1"/>
</dbReference>
<dbReference type="InterPro" id="IPR014030">
    <property type="entry name" value="Ketoacyl_synth_N"/>
</dbReference>
<dbReference type="GO" id="GO:0004312">
    <property type="term" value="F:fatty acid synthase activity"/>
    <property type="evidence" value="ECO:0007669"/>
    <property type="project" value="TreeGrafter"/>
</dbReference>
<dbReference type="Proteomes" id="UP000319663">
    <property type="component" value="Unassembled WGS sequence"/>
</dbReference>
<dbReference type="InterPro" id="IPR050091">
    <property type="entry name" value="PKS_NRPS_Biosynth_Enz"/>
</dbReference>
<evidence type="ECO:0000259" key="10">
    <source>
        <dbReference type="PROSITE" id="PS52019"/>
    </source>
</evidence>
<organism evidence="11 12">
    <name type="scientific">Monascus purpureus</name>
    <name type="common">Red mold</name>
    <name type="synonym">Monascus anka</name>
    <dbReference type="NCBI Taxonomy" id="5098"/>
    <lineage>
        <taxon>Eukaryota</taxon>
        <taxon>Fungi</taxon>
        <taxon>Dikarya</taxon>
        <taxon>Ascomycota</taxon>
        <taxon>Pezizomycotina</taxon>
        <taxon>Eurotiomycetes</taxon>
        <taxon>Eurotiomycetidae</taxon>
        <taxon>Eurotiales</taxon>
        <taxon>Aspergillaceae</taxon>
        <taxon>Monascus</taxon>
    </lineage>
</organism>
<dbReference type="InterPro" id="IPR036291">
    <property type="entry name" value="NAD(P)-bd_dom_sf"/>
</dbReference>
<keyword evidence="5" id="KW-0511">Multifunctional enzyme</keyword>
<dbReference type="Gene3D" id="3.30.70.3290">
    <property type="match status" value="1"/>
</dbReference>
<dbReference type="GO" id="GO:0031177">
    <property type="term" value="F:phosphopantetheine binding"/>
    <property type="evidence" value="ECO:0007669"/>
    <property type="project" value="InterPro"/>
</dbReference>
<dbReference type="InterPro" id="IPR016036">
    <property type="entry name" value="Malonyl_transacylase_ACP-bd"/>
</dbReference>
<dbReference type="PROSITE" id="PS50075">
    <property type="entry name" value="CARRIER"/>
    <property type="match status" value="1"/>
</dbReference>
<evidence type="ECO:0000259" key="9">
    <source>
        <dbReference type="PROSITE" id="PS52004"/>
    </source>
</evidence>
<evidence type="ECO:0000256" key="2">
    <source>
        <dbReference type="ARBA" id="ARBA00022553"/>
    </source>
</evidence>
<dbReference type="SUPFAM" id="SSF51735">
    <property type="entry name" value="NAD(P)-binding Rossmann-fold domains"/>
    <property type="match status" value="2"/>
</dbReference>
<dbReference type="InterPro" id="IPR013968">
    <property type="entry name" value="PKS_KR"/>
</dbReference>
<feature type="domain" description="Carrier" evidence="8">
    <location>
        <begin position="2141"/>
        <end position="2218"/>
    </location>
</feature>
<dbReference type="SUPFAM" id="SSF53901">
    <property type="entry name" value="Thiolase-like"/>
    <property type="match status" value="1"/>
</dbReference>
<feature type="region of interest" description="C-terminal hotdog fold" evidence="6">
    <location>
        <begin position="1096"/>
        <end position="1252"/>
    </location>
</feature>
<feature type="region of interest" description="N-terminal hotdog fold" evidence="6">
    <location>
        <begin position="935"/>
        <end position="1070"/>
    </location>
</feature>
<dbReference type="InterPro" id="IPR001227">
    <property type="entry name" value="Ac_transferase_dom_sf"/>
</dbReference>
<protein>
    <submittedName>
        <fullName evidence="11">Uncharacterized protein</fullName>
    </submittedName>
</protein>
<dbReference type="PROSITE" id="PS52004">
    <property type="entry name" value="KS3_2"/>
    <property type="match status" value="1"/>
</dbReference>
<dbReference type="InterPro" id="IPR016035">
    <property type="entry name" value="Acyl_Trfase/lysoPLipase"/>
</dbReference>
<dbReference type="Gene3D" id="1.10.1200.10">
    <property type="entry name" value="ACP-like"/>
    <property type="match status" value="1"/>
</dbReference>
<dbReference type="EMBL" id="VIFY01000040">
    <property type="protein sequence ID" value="TQB73691.1"/>
    <property type="molecule type" value="Genomic_DNA"/>
</dbReference>
<dbReference type="Pfam" id="PF00698">
    <property type="entry name" value="Acyl_transf_1"/>
    <property type="match status" value="1"/>
</dbReference>
<dbReference type="SMART" id="SM00827">
    <property type="entry name" value="PKS_AT"/>
    <property type="match status" value="1"/>
</dbReference>
<feature type="domain" description="PKS/mFAS DH" evidence="10">
    <location>
        <begin position="935"/>
        <end position="1252"/>
    </location>
</feature>
<feature type="domain" description="Ketosynthase family 3 (KS3)" evidence="9">
    <location>
        <begin position="26"/>
        <end position="451"/>
    </location>
</feature>
<evidence type="ECO:0000256" key="5">
    <source>
        <dbReference type="ARBA" id="ARBA00023268"/>
    </source>
</evidence>
<dbReference type="Pfam" id="PF08659">
    <property type="entry name" value="KR"/>
    <property type="match status" value="1"/>
</dbReference>
<dbReference type="InterPro" id="IPR049551">
    <property type="entry name" value="PKS_DH_C"/>
</dbReference>
<dbReference type="Pfam" id="PF14765">
    <property type="entry name" value="PS-DH"/>
    <property type="match status" value="1"/>
</dbReference>
<dbReference type="PROSITE" id="PS00012">
    <property type="entry name" value="PHOSPHOPANTETHEINE"/>
    <property type="match status" value="1"/>
</dbReference>
<keyword evidence="4" id="KW-0808">Transferase</keyword>
<dbReference type="Pfam" id="PF08240">
    <property type="entry name" value="ADH_N"/>
    <property type="match status" value="1"/>
</dbReference>
<dbReference type="SMART" id="SM00822">
    <property type="entry name" value="PKS_KR"/>
    <property type="match status" value="1"/>
</dbReference>
<dbReference type="InterPro" id="IPR006162">
    <property type="entry name" value="Ppantetheine_attach_site"/>
</dbReference>
<feature type="compositionally biased region" description="Basic and acidic residues" evidence="7">
    <location>
        <begin position="1"/>
        <end position="11"/>
    </location>
</feature>
<feature type="active site" description="Proton donor; for dehydratase activity" evidence="6">
    <location>
        <position position="1161"/>
    </location>
</feature>
<dbReference type="Pfam" id="PF23297">
    <property type="entry name" value="ACP_SdgA_C"/>
    <property type="match status" value="1"/>
</dbReference>
<dbReference type="InterPro" id="IPR009081">
    <property type="entry name" value="PP-bd_ACP"/>
</dbReference>
<dbReference type="Gene3D" id="3.90.180.10">
    <property type="entry name" value="Medium-chain alcohol dehydrogenases, catalytic domain"/>
    <property type="match status" value="1"/>
</dbReference>
<dbReference type="InterPro" id="IPR020806">
    <property type="entry name" value="PKS_PP-bd"/>
</dbReference>
<dbReference type="GO" id="GO:1901336">
    <property type="term" value="P:lactone biosynthetic process"/>
    <property type="evidence" value="ECO:0007669"/>
    <property type="project" value="UniProtKB-ARBA"/>
</dbReference>
<keyword evidence="2" id="KW-0597">Phosphoprotein</keyword>
<dbReference type="InterPro" id="IPR011032">
    <property type="entry name" value="GroES-like_sf"/>
</dbReference>
<evidence type="ECO:0000256" key="1">
    <source>
        <dbReference type="ARBA" id="ARBA00022450"/>
    </source>
</evidence>
<dbReference type="SUPFAM" id="SSF52151">
    <property type="entry name" value="FabD/lysophospholipase-like"/>
    <property type="match status" value="1"/>
</dbReference>
<dbReference type="SUPFAM" id="SSF47336">
    <property type="entry name" value="ACP-like"/>
    <property type="match status" value="1"/>
</dbReference>
<dbReference type="InterPro" id="IPR014031">
    <property type="entry name" value="Ketoacyl_synth_C"/>
</dbReference>
<dbReference type="Gene3D" id="3.40.50.720">
    <property type="entry name" value="NAD(P)-binding Rossmann-like Domain"/>
    <property type="match status" value="1"/>
</dbReference>
<dbReference type="CDD" id="cd05195">
    <property type="entry name" value="enoyl_red"/>
    <property type="match status" value="1"/>
</dbReference>
<reference evidence="11 12" key="1">
    <citation type="submission" date="2019-06" db="EMBL/GenBank/DDBJ databases">
        <title>Wine fermentation using esterase from Monascus purpureus.</title>
        <authorList>
            <person name="Geng C."/>
            <person name="Zhang Y."/>
        </authorList>
    </citation>
    <scope>NUCLEOTIDE SEQUENCE [LARGE SCALE GENOMIC DNA]</scope>
    <source>
        <strain evidence="11">HQ1</strain>
    </source>
</reference>
<dbReference type="Pfam" id="PF21089">
    <property type="entry name" value="PKS_DH_N"/>
    <property type="match status" value="1"/>
</dbReference>
<dbReference type="Pfam" id="PF16197">
    <property type="entry name" value="KAsynt_C_assoc"/>
    <property type="match status" value="1"/>
</dbReference>
<dbReference type="InterPro" id="IPR056501">
    <property type="entry name" value="NAD-bd_HRPKS_sdrA"/>
</dbReference>
<keyword evidence="3" id="KW-0489">Methyltransferase</keyword>
<dbReference type="SMART" id="SM00829">
    <property type="entry name" value="PKS_ER"/>
    <property type="match status" value="1"/>
</dbReference>
<dbReference type="Pfam" id="PF13602">
    <property type="entry name" value="ADH_zinc_N_2"/>
    <property type="match status" value="1"/>
</dbReference>
<dbReference type="Pfam" id="PF23114">
    <property type="entry name" value="NAD-bd_HRPKS_sdrA"/>
    <property type="match status" value="1"/>
</dbReference>
<dbReference type="FunFam" id="3.40.50.720:FF:000209">
    <property type="entry name" value="Polyketide synthase Pks12"/>
    <property type="match status" value="1"/>
</dbReference>
<dbReference type="Gene3D" id="3.10.129.110">
    <property type="entry name" value="Polyketide synthase dehydratase"/>
    <property type="match status" value="1"/>
</dbReference>
<dbReference type="OrthoDB" id="329835at2759"/>
<dbReference type="GO" id="GO:0008168">
    <property type="term" value="F:methyltransferase activity"/>
    <property type="evidence" value="ECO:0007669"/>
    <property type="project" value="UniProtKB-KW"/>
</dbReference>
<comment type="caution">
    <text evidence="11">The sequence shown here is derived from an EMBL/GenBank/DDBJ whole genome shotgun (WGS) entry which is preliminary data.</text>
</comment>
<dbReference type="InterPro" id="IPR036736">
    <property type="entry name" value="ACP-like_sf"/>
</dbReference>
<dbReference type="SMART" id="SM00826">
    <property type="entry name" value="PKS_DH"/>
    <property type="match status" value="1"/>
</dbReference>
<dbReference type="InterPro" id="IPR020807">
    <property type="entry name" value="PKS_DH"/>
</dbReference>
<evidence type="ECO:0000313" key="12">
    <source>
        <dbReference type="Proteomes" id="UP000319663"/>
    </source>
</evidence>
<dbReference type="STRING" id="5098.A0A507QW33"/>
<dbReference type="GO" id="GO:0016491">
    <property type="term" value="F:oxidoreductase activity"/>
    <property type="evidence" value="ECO:0007669"/>
    <property type="project" value="InterPro"/>
</dbReference>
<dbReference type="InterPro" id="IPR057326">
    <property type="entry name" value="KR_dom"/>
</dbReference>
<dbReference type="InterPro" id="IPR014043">
    <property type="entry name" value="Acyl_transferase_dom"/>
</dbReference>
<evidence type="ECO:0000313" key="11">
    <source>
        <dbReference type="EMBL" id="TQB73691.1"/>
    </source>
</evidence>
<gene>
    <name evidence="11" type="ORF">MPDQ_005614</name>
</gene>
<dbReference type="InterPro" id="IPR049552">
    <property type="entry name" value="PKS_DH_N"/>
</dbReference>
<sequence>MGSLDDSRADSDPGPAARSILPNGPLQPIAIIGYACRLPGQVSSPDDLWEMCTRRRSGWSPIPPDRFCAEAYHHPYASKVGTFNPAGGYFLQNDISRFDSPFFNITAQEAQSLDPQQRQLLECAFEALESAGLSRETCSGNKIGVFVGGNFSDYEVNNTRDVETIPMYQATGCAQALQSNRISYHFNLRGPSMTVDTARSSSLVALHYAVQSLRSGDASAALVGGCRLNVLPDLFVSMSMSQLFNDEGKTFAFDDRAQSGFARGEGVGMVVLRPLDDAMRDGDPIRAVIANTGVNQDGKTQGITQPNGQAQEALIRDVYRGAGLDTRDCGFVEMHGTGTKVGDPIESHAVYQALAQGRPERDPLFIGSVKSNVGHLEGASGVVSVIKAAMMLEKDLILPNADFQTPNKKIPFEKWNMKVIPRTRPWPRGKKYVSVSNYGFGGTNAHAVLQKAPLPTPKRQVEERETEDPKRKLVLISASSTEALKTRIKDLGVYFEQHPEVFEKRLFGNLVYTLGSRRSHLPYRLALSATSQDNLGIQLAQRQASPSRVTGSPSIGFVFTGQGAQWAQMGLPLMDVYPIVASVMEAADACLRKLGASFSLLEEMRKGEESSQINAPHISQPACTALQVALTTLLGSWGIHPAAVVGHSSGEIAAAFAAGAFNLESTMALAYHRGQATLTLKEKHPSLKGAMLAVGIGEETVRPMLQLLRAGYATIACVNSPSSVTVSGDEEAVVELEQILQERQLFCRRLKVDVAYHSSHMKRVSSEYLQAIQCIHPSTVQSATFFSSVSGSRTETTTLNPAYWIANLTSTVLFPHALGEMCSGDERPQLLIEIGPHSALKGPVLDTLKSLGQSIPYASALIRKQDPTECVLNVAATAYMRGLTLNMNPINFPRTGAALQSVLTDLPPYPWQHGTRFWHEPRIVQKHRLRDGRRHDVLGLIANYSNDLEPTWRNIVHLDEVPWLRDHCMQGMPVFPIAGYLSMALEASSRHARQRRLAFSRFELREVMVVAALVLSHDSGVEVTTSLRPHAEGLRGYSSTWEEFRICSWEAHRGWTEHCRGLIRVVDEKGGAPWEESEVKLGRRESQISAIRTAATQKIDSSTLYQALEALGAGYGPTFRGMEDCFADARHSYAGIYVQDTKSVMPKGIESGLSHHPAFIDAFIHLVWPILGPGRVEQGSLYMPTSIQHAVISCKMPTSPGEHMLGYCTSRQDQVVAEPVHFDLFGTAQDSGDLLLALDNLVMSPVNRSETGPEQQQRKLCYKVEWQPFLMSTVTTNGHSESMNGHVEAVNGRSETTNGYTKTNGTTVVHDAAGNGNASILTNGSSKRPLDLNVAVFGKRNEVTDALCRTLAAAIAPDPLICDLEDLDGAGKNVIILESGTRSLRHMDPSLLARLKNVLLSASKILWVYRTDVPDSQMSVGLARSVRSETVAHVALLGLDPLHREQSTAALIDVIGAMYPKPGVPACEEFEFKMQDSRLMIPRVVEDTVVDTFVGNETIEAAIFPQRYVQPGRRLKIQVGTVGQLDTLFFVDDLPPALGPDEVEIQVKATGVNFKDVVVAMGQLSQPYIGIECSGVVSSVGQNVKHVRVGQRVMAMPEGAYSTYARCRETSVYPIPADLSFEEAASIPVVFCTAYYGLFDLANLQSGERVLIHAGAGGVGQAAIMLARLVGADVFVTVGSSEKRSFLMQHYSLPANRILYSRDTSFASAVRALTEGEGVDVVLNSLAGDLLRESWNCLAPFGRFIEIGKADITKNTRLEMLQFENNVAFASVDLTKVAQKRPKLMRRLLSDVSRLITDGSVRPISPVTVYPISEIQLAFRTLQAGKNTGKIVVVPREGCEVKAVAPKTPVRLLQEHGTYILIGGTGGLGRAIARWMASRGAKHIVLVSRSGASTDDVKTTIRDLELLGTQVIVEACDVGSMESVTRLVKEQLKDLPPVRGIIHGAMVLRDALFENLAADDFEAVTRCKVDGAWNLHLALSESPLDFFIALSSVAGIVGNRGQSAYAAANAFLDGFMAYRRSLNLCGVSIDLAAIADAGYLADSDPARRQEVLKNIGSQALNSVDVFALLAAAISGKLDDSCNGQCITGLSVEDTTAEPFWIHDPRFATLRTAAQAGLGGVGSDSRQASLRTLLATASSREIALDCLQEALVVKLADVLTITPDDIGDGVSISSLGLDSLVAIEIRNWIARETDANVQVLELLSGKNIKHLAEMVLAKSKLAQQLG</sequence>
<dbReference type="InterPro" id="IPR049900">
    <property type="entry name" value="PKS_mFAS_DH"/>
</dbReference>
<evidence type="ECO:0000256" key="4">
    <source>
        <dbReference type="ARBA" id="ARBA00022679"/>
    </source>
</evidence>
<dbReference type="InterPro" id="IPR020843">
    <property type="entry name" value="ER"/>
</dbReference>
<dbReference type="InterPro" id="IPR016039">
    <property type="entry name" value="Thiolase-like"/>
</dbReference>
<evidence type="ECO:0000259" key="8">
    <source>
        <dbReference type="PROSITE" id="PS50075"/>
    </source>
</evidence>
<dbReference type="InterPro" id="IPR020841">
    <property type="entry name" value="PKS_Beta-ketoAc_synthase_dom"/>
</dbReference>
<keyword evidence="12" id="KW-1185">Reference proteome</keyword>
<dbReference type="PROSITE" id="PS52019">
    <property type="entry name" value="PKS_MFAS_DH"/>
    <property type="match status" value="1"/>
</dbReference>
<dbReference type="SMART" id="SM00825">
    <property type="entry name" value="PKS_KS"/>
    <property type="match status" value="1"/>
</dbReference>
<proteinExistence type="predicted"/>
<keyword evidence="1" id="KW-0596">Phosphopantetheine</keyword>
<dbReference type="Pfam" id="PF00109">
    <property type="entry name" value="ketoacyl-synt"/>
    <property type="match status" value="1"/>
</dbReference>
<dbReference type="SUPFAM" id="SSF55048">
    <property type="entry name" value="Probable ACP-binding domain of malonyl-CoA ACP transacylase"/>
    <property type="match status" value="1"/>
</dbReference>
<dbReference type="InterPro" id="IPR013154">
    <property type="entry name" value="ADH-like_N"/>
</dbReference>
<feature type="active site" description="Proton acceptor; for dehydratase activity" evidence="6">
    <location>
        <position position="967"/>
    </location>
</feature>
<evidence type="ECO:0000256" key="7">
    <source>
        <dbReference type="SAM" id="MobiDB-lite"/>
    </source>
</evidence>
<dbReference type="GO" id="GO:0030639">
    <property type="term" value="P:polyketide biosynthetic process"/>
    <property type="evidence" value="ECO:0007669"/>
    <property type="project" value="UniProtKB-ARBA"/>
</dbReference>
<dbReference type="Gene3D" id="3.40.47.10">
    <property type="match status" value="1"/>
</dbReference>
<dbReference type="CDD" id="cd00833">
    <property type="entry name" value="PKS"/>
    <property type="match status" value="1"/>
</dbReference>
<dbReference type="SMART" id="SM00823">
    <property type="entry name" value="PKS_PP"/>
    <property type="match status" value="1"/>
</dbReference>
<dbReference type="GO" id="GO:0032259">
    <property type="term" value="P:methylation"/>
    <property type="evidence" value="ECO:0007669"/>
    <property type="project" value="UniProtKB-KW"/>
</dbReference>
<dbReference type="InterPro" id="IPR042104">
    <property type="entry name" value="PKS_dehydratase_sf"/>
</dbReference>
<dbReference type="SUPFAM" id="SSF50129">
    <property type="entry name" value="GroES-like"/>
    <property type="match status" value="1"/>
</dbReference>
<feature type="region of interest" description="Disordered" evidence="7">
    <location>
        <begin position="1"/>
        <end position="22"/>
    </location>
</feature>
<dbReference type="PANTHER" id="PTHR43775">
    <property type="entry name" value="FATTY ACID SYNTHASE"/>
    <property type="match status" value="1"/>
</dbReference>
<evidence type="ECO:0000256" key="6">
    <source>
        <dbReference type="PROSITE-ProRule" id="PRU01363"/>
    </source>
</evidence>
<accession>A0A507QW33</accession>
<dbReference type="Gene3D" id="3.40.366.10">
    <property type="entry name" value="Malonyl-Coenzyme A Acyl Carrier Protein, domain 2"/>
    <property type="match status" value="1"/>
</dbReference>
<dbReference type="InterPro" id="IPR032821">
    <property type="entry name" value="PKS_assoc"/>
</dbReference>